<name>A0A0C3CCI5_HEBCY</name>
<organism evidence="4 5">
    <name type="scientific">Hebeloma cylindrosporum</name>
    <dbReference type="NCBI Taxonomy" id="76867"/>
    <lineage>
        <taxon>Eukaryota</taxon>
        <taxon>Fungi</taxon>
        <taxon>Dikarya</taxon>
        <taxon>Basidiomycota</taxon>
        <taxon>Agaricomycotina</taxon>
        <taxon>Agaricomycetes</taxon>
        <taxon>Agaricomycetidae</taxon>
        <taxon>Agaricales</taxon>
        <taxon>Agaricineae</taxon>
        <taxon>Hymenogastraceae</taxon>
        <taxon>Hebeloma</taxon>
    </lineage>
</organism>
<dbReference type="InterPro" id="IPR006652">
    <property type="entry name" value="Kelch_1"/>
</dbReference>
<dbReference type="STRING" id="686832.A0A0C3CCI5"/>
<feature type="region of interest" description="Disordered" evidence="3">
    <location>
        <begin position="1"/>
        <end position="147"/>
    </location>
</feature>
<dbReference type="SUPFAM" id="SSF117281">
    <property type="entry name" value="Kelch motif"/>
    <property type="match status" value="1"/>
</dbReference>
<sequence length="481" mass="52003">MSSTPRSSRPPASIFSPETDTETTNGPEARSLTGVPEEDPSARDRPPSSPYSMSSPAASTSTFNVPSTNRTARKPSSIRTLGRSSNDQLNAANVSASTSTKRTASTSSSIAAGVNGSTKTSRSGASHAQVPSLPGQRFRSSPRLPHDKDVALAPSTIMYWSKAPVWGTIPTRTMRAHTVTLVDTTAWLFGGCDDKDSSKDIYCFDTETMQWTHPDTVGDLPPPCRAHTTTLYDRKLLIFGGGLASTYYDAVYLLDTTTRRWSRPNIAPGPSPAARRAHSAVFYKGKVWVFGGGTGLTALNDLWTLEVSGNAGSSSRPMRWTELPTHGKKPTPRGYHTANLVGNIMVVIGGSDGKESFTDVWCLNLDTLAWSLVKPQHPVFKRLAHTSTQVGSYIFIMGGHNASEYVSDLLLYNLVSLQYEPRLVLGKPPSTRGYHATVLADSRLFVFGGFNGHIAFDDVYILDLAAGAYLPQVTSFTMESI</sequence>
<feature type="compositionally biased region" description="Polar residues" evidence="3">
    <location>
        <begin position="16"/>
        <end position="26"/>
    </location>
</feature>
<evidence type="ECO:0000313" key="4">
    <source>
        <dbReference type="EMBL" id="KIM41964.1"/>
    </source>
</evidence>
<dbReference type="OrthoDB" id="10251809at2759"/>
<dbReference type="HOGENOM" id="CLU_019536_3_1_1"/>
<dbReference type="EMBL" id="KN831779">
    <property type="protein sequence ID" value="KIM41964.1"/>
    <property type="molecule type" value="Genomic_DNA"/>
</dbReference>
<proteinExistence type="predicted"/>
<evidence type="ECO:0000256" key="1">
    <source>
        <dbReference type="ARBA" id="ARBA00022441"/>
    </source>
</evidence>
<feature type="compositionally biased region" description="Low complexity" evidence="3">
    <location>
        <begin position="50"/>
        <end position="62"/>
    </location>
</feature>
<evidence type="ECO:0000256" key="3">
    <source>
        <dbReference type="SAM" id="MobiDB-lite"/>
    </source>
</evidence>
<evidence type="ECO:0008006" key="6">
    <source>
        <dbReference type="Google" id="ProtNLM"/>
    </source>
</evidence>
<evidence type="ECO:0000256" key="2">
    <source>
        <dbReference type="ARBA" id="ARBA00022737"/>
    </source>
</evidence>
<dbReference type="PANTHER" id="PTHR46093">
    <property type="entry name" value="ACYL-COA-BINDING DOMAIN-CONTAINING PROTEIN 5"/>
    <property type="match status" value="1"/>
</dbReference>
<keyword evidence="1" id="KW-0880">Kelch repeat</keyword>
<accession>A0A0C3CCI5</accession>
<feature type="compositionally biased region" description="Polar residues" evidence="3">
    <location>
        <begin position="115"/>
        <end position="126"/>
    </location>
</feature>
<dbReference type="PANTHER" id="PTHR46093:SF18">
    <property type="entry name" value="FIBRONECTIN TYPE-III DOMAIN-CONTAINING PROTEIN"/>
    <property type="match status" value="1"/>
</dbReference>
<reference evidence="4 5" key="1">
    <citation type="submission" date="2014-04" db="EMBL/GenBank/DDBJ databases">
        <authorList>
            <consortium name="DOE Joint Genome Institute"/>
            <person name="Kuo A."/>
            <person name="Gay G."/>
            <person name="Dore J."/>
            <person name="Kohler A."/>
            <person name="Nagy L.G."/>
            <person name="Floudas D."/>
            <person name="Copeland A."/>
            <person name="Barry K.W."/>
            <person name="Cichocki N."/>
            <person name="Veneault-Fourrey C."/>
            <person name="LaButti K."/>
            <person name="Lindquist E.A."/>
            <person name="Lipzen A."/>
            <person name="Lundell T."/>
            <person name="Morin E."/>
            <person name="Murat C."/>
            <person name="Sun H."/>
            <person name="Tunlid A."/>
            <person name="Henrissat B."/>
            <person name="Grigoriev I.V."/>
            <person name="Hibbett D.S."/>
            <person name="Martin F."/>
            <person name="Nordberg H.P."/>
            <person name="Cantor M.N."/>
            <person name="Hua S.X."/>
        </authorList>
    </citation>
    <scope>NUCLEOTIDE SEQUENCE [LARGE SCALE GENOMIC DNA]</scope>
    <source>
        <strain evidence="5">h7</strain>
    </source>
</reference>
<dbReference type="AlphaFoldDB" id="A0A0C3CCI5"/>
<dbReference type="Gene3D" id="2.120.10.80">
    <property type="entry name" value="Kelch-type beta propeller"/>
    <property type="match status" value="2"/>
</dbReference>
<dbReference type="Pfam" id="PF01344">
    <property type="entry name" value="Kelch_1"/>
    <property type="match status" value="1"/>
</dbReference>
<keyword evidence="5" id="KW-1185">Reference proteome</keyword>
<feature type="compositionally biased region" description="Polar residues" evidence="3">
    <location>
        <begin position="77"/>
        <end position="94"/>
    </location>
</feature>
<keyword evidence="2" id="KW-0677">Repeat</keyword>
<feature type="compositionally biased region" description="Low complexity" evidence="3">
    <location>
        <begin position="1"/>
        <end position="13"/>
    </location>
</feature>
<dbReference type="InterPro" id="IPR015915">
    <property type="entry name" value="Kelch-typ_b-propeller"/>
</dbReference>
<gene>
    <name evidence="4" type="ORF">M413DRAFT_445153</name>
</gene>
<evidence type="ECO:0000313" key="5">
    <source>
        <dbReference type="Proteomes" id="UP000053424"/>
    </source>
</evidence>
<feature type="compositionally biased region" description="Low complexity" evidence="3">
    <location>
        <begin position="95"/>
        <end position="112"/>
    </location>
</feature>
<reference evidence="5" key="2">
    <citation type="submission" date="2015-01" db="EMBL/GenBank/DDBJ databases">
        <title>Evolutionary Origins and Diversification of the Mycorrhizal Mutualists.</title>
        <authorList>
            <consortium name="DOE Joint Genome Institute"/>
            <consortium name="Mycorrhizal Genomics Consortium"/>
            <person name="Kohler A."/>
            <person name="Kuo A."/>
            <person name="Nagy L.G."/>
            <person name="Floudas D."/>
            <person name="Copeland A."/>
            <person name="Barry K.W."/>
            <person name="Cichocki N."/>
            <person name="Veneault-Fourrey C."/>
            <person name="LaButti K."/>
            <person name="Lindquist E.A."/>
            <person name="Lipzen A."/>
            <person name="Lundell T."/>
            <person name="Morin E."/>
            <person name="Murat C."/>
            <person name="Riley R."/>
            <person name="Ohm R."/>
            <person name="Sun H."/>
            <person name="Tunlid A."/>
            <person name="Henrissat B."/>
            <person name="Grigoriev I.V."/>
            <person name="Hibbett D.S."/>
            <person name="Martin F."/>
        </authorList>
    </citation>
    <scope>NUCLEOTIDE SEQUENCE [LARGE SCALE GENOMIC DNA]</scope>
    <source>
        <strain evidence="5">h7</strain>
    </source>
</reference>
<dbReference type="Pfam" id="PF24681">
    <property type="entry name" value="Kelch_KLHDC2_KLHL20_DRC7"/>
    <property type="match status" value="1"/>
</dbReference>
<dbReference type="Proteomes" id="UP000053424">
    <property type="component" value="Unassembled WGS sequence"/>
</dbReference>
<protein>
    <recommendedName>
        <fullName evidence="6">Galactose oxidase</fullName>
    </recommendedName>
</protein>